<accession>A0ABD0M0H3</accession>
<dbReference type="AlphaFoldDB" id="A0ABD0M0H3"/>
<protein>
    <submittedName>
        <fullName evidence="1">Uncharacterized protein</fullName>
    </submittedName>
</protein>
<sequence length="274" mass="29947">MIRSRVILPSEKREREKKILSDSPNSGPAPLLEALLHHSDTAALVGLAWLGPGWGPGIVVWVLLGMTGRLTINAAVKDFEKLGKDTPSMVQVHHLQTFLNEWKIFTFGPSDSTRHLLEVCVSQSPPMQVSAADPCREDVKPDLALWFLGQARRWDRPKKTLLGTRATFRALHLARLRAVSSTPGTQEAGCRAAAYLYPSYLAGKPCGATVSPQVSRHSGVWTGYGLCVCGHRWAGIIWQSAPHDAGVSLDFPFTKTALHKTLHFPSAELPFTGA</sequence>
<proteinExistence type="predicted"/>
<organism evidence="1 2">
    <name type="scientific">Batillaria attramentaria</name>
    <dbReference type="NCBI Taxonomy" id="370345"/>
    <lineage>
        <taxon>Eukaryota</taxon>
        <taxon>Metazoa</taxon>
        <taxon>Spiralia</taxon>
        <taxon>Lophotrochozoa</taxon>
        <taxon>Mollusca</taxon>
        <taxon>Gastropoda</taxon>
        <taxon>Caenogastropoda</taxon>
        <taxon>Sorbeoconcha</taxon>
        <taxon>Cerithioidea</taxon>
        <taxon>Batillariidae</taxon>
        <taxon>Batillaria</taxon>
    </lineage>
</organism>
<evidence type="ECO:0000313" key="1">
    <source>
        <dbReference type="EMBL" id="KAK7504883.1"/>
    </source>
</evidence>
<dbReference type="EMBL" id="JACVVK020000013">
    <property type="protein sequence ID" value="KAK7504883.1"/>
    <property type="molecule type" value="Genomic_DNA"/>
</dbReference>
<gene>
    <name evidence="1" type="ORF">BaRGS_00003911</name>
</gene>
<reference evidence="1 2" key="1">
    <citation type="journal article" date="2023" name="Sci. Data">
        <title>Genome assembly of the Korean intertidal mud-creeper Batillaria attramentaria.</title>
        <authorList>
            <person name="Patra A.K."/>
            <person name="Ho P.T."/>
            <person name="Jun S."/>
            <person name="Lee S.J."/>
            <person name="Kim Y."/>
            <person name="Won Y.J."/>
        </authorList>
    </citation>
    <scope>NUCLEOTIDE SEQUENCE [LARGE SCALE GENOMIC DNA]</scope>
    <source>
        <strain evidence="1">Wonlab-2016</strain>
    </source>
</reference>
<keyword evidence="2" id="KW-1185">Reference proteome</keyword>
<name>A0ABD0M0H3_9CAEN</name>
<evidence type="ECO:0000313" key="2">
    <source>
        <dbReference type="Proteomes" id="UP001519460"/>
    </source>
</evidence>
<comment type="caution">
    <text evidence="1">The sequence shown here is derived from an EMBL/GenBank/DDBJ whole genome shotgun (WGS) entry which is preliminary data.</text>
</comment>
<dbReference type="Proteomes" id="UP001519460">
    <property type="component" value="Unassembled WGS sequence"/>
</dbReference>